<dbReference type="CDD" id="cd04413">
    <property type="entry name" value="NDPk_I"/>
    <property type="match status" value="1"/>
</dbReference>
<dbReference type="AlphaFoldDB" id="A0A064CS49"/>
<evidence type="ECO:0000256" key="3">
    <source>
        <dbReference type="ARBA" id="ARBA00011643"/>
    </source>
</evidence>
<evidence type="ECO:0000256" key="15">
    <source>
        <dbReference type="RuleBase" id="RU004011"/>
    </source>
</evidence>
<comment type="catalytic activity">
    <reaction evidence="13">
        <text>a ribonucleoside 5'-diphosphate + ATP = a ribonucleoside 5'-triphosphate + ADP</text>
        <dbReference type="Rhea" id="RHEA:18113"/>
        <dbReference type="ChEBI" id="CHEBI:30616"/>
        <dbReference type="ChEBI" id="CHEBI:57930"/>
        <dbReference type="ChEBI" id="CHEBI:61557"/>
        <dbReference type="ChEBI" id="CHEBI:456216"/>
        <dbReference type="EC" id="2.7.4.6"/>
    </reaction>
</comment>
<feature type="binding site" evidence="13 14">
    <location>
        <position position="112"/>
    </location>
    <ligand>
        <name>ATP</name>
        <dbReference type="ChEBI" id="CHEBI:30616"/>
    </ligand>
</feature>
<sequence length="162" mass="17791">MTGTLCAVSAPVTVLQRSDEEERRQMTTERTLVLIKPDGVQRQVVGEIISRIERKGLTLAALELKQVSDELARAHYAEHEGKPFFDSLLEFITSGKVVAAVLEGPRAIAAFRQLAGGTDPVEKATPGTIRGDFGLETQFNLVHGSDSPESAEREINLWFPNF</sequence>
<dbReference type="HAMAP" id="MF_00451">
    <property type="entry name" value="NDP_kinase"/>
    <property type="match status" value="1"/>
</dbReference>
<dbReference type="SUPFAM" id="SSF54919">
    <property type="entry name" value="Nucleoside diphosphate kinase, NDK"/>
    <property type="match status" value="1"/>
</dbReference>
<evidence type="ECO:0000256" key="1">
    <source>
        <dbReference type="ARBA" id="ARBA00001946"/>
    </source>
</evidence>
<dbReference type="EMBL" id="JALN02000001">
    <property type="protein sequence ID" value="KDF01544.1"/>
    <property type="molecule type" value="Genomic_DNA"/>
</dbReference>
<dbReference type="InterPro" id="IPR001564">
    <property type="entry name" value="Nucleoside_diP_kinase"/>
</dbReference>
<dbReference type="NCBIfam" id="NF001908">
    <property type="entry name" value="PRK00668.1"/>
    <property type="match status" value="1"/>
</dbReference>
<dbReference type="GO" id="GO:0005524">
    <property type="term" value="F:ATP binding"/>
    <property type="evidence" value="ECO:0007669"/>
    <property type="project" value="UniProtKB-UniRule"/>
</dbReference>
<dbReference type="Gene3D" id="3.30.70.141">
    <property type="entry name" value="Nucleoside diphosphate kinase-like domain"/>
    <property type="match status" value="1"/>
</dbReference>
<dbReference type="GO" id="GO:0006183">
    <property type="term" value="P:GTP biosynthetic process"/>
    <property type="evidence" value="ECO:0007669"/>
    <property type="project" value="UniProtKB-UniRule"/>
</dbReference>
<evidence type="ECO:0000256" key="6">
    <source>
        <dbReference type="ARBA" id="ARBA00022679"/>
    </source>
</evidence>
<keyword evidence="19" id="KW-1185">Reference proteome</keyword>
<dbReference type="Proteomes" id="UP000022835">
    <property type="component" value="Unassembled WGS sequence"/>
</dbReference>
<proteinExistence type="inferred from homology"/>
<comment type="catalytic activity">
    <reaction evidence="13 16">
        <text>a 2'-deoxyribonucleoside 5'-diphosphate + ATP = a 2'-deoxyribonucleoside 5'-triphosphate + ADP</text>
        <dbReference type="Rhea" id="RHEA:44640"/>
        <dbReference type="ChEBI" id="CHEBI:30616"/>
        <dbReference type="ChEBI" id="CHEBI:61560"/>
        <dbReference type="ChEBI" id="CHEBI:73316"/>
        <dbReference type="ChEBI" id="CHEBI:456216"/>
        <dbReference type="EC" id="2.7.4.6"/>
    </reaction>
</comment>
<keyword evidence="13" id="KW-0963">Cytoplasm</keyword>
<keyword evidence="10 13" id="KW-0067">ATP-binding</keyword>
<dbReference type="PROSITE" id="PS00469">
    <property type="entry name" value="NDPK"/>
    <property type="match status" value="1"/>
</dbReference>
<dbReference type="InterPro" id="IPR036850">
    <property type="entry name" value="NDK-like_dom_sf"/>
</dbReference>
<evidence type="ECO:0000256" key="11">
    <source>
        <dbReference type="ARBA" id="ARBA00022842"/>
    </source>
</evidence>
<keyword evidence="7 13" id="KW-0479">Metal-binding</keyword>
<evidence type="ECO:0000256" key="14">
    <source>
        <dbReference type="PROSITE-ProRule" id="PRU00706"/>
    </source>
</evidence>
<dbReference type="eggNOG" id="COG0105">
    <property type="taxonomic scope" value="Bacteria"/>
</dbReference>
<dbReference type="Pfam" id="PF00334">
    <property type="entry name" value="NDK"/>
    <property type="match status" value="1"/>
</dbReference>
<comment type="function">
    <text evidence="13">Major role in the synthesis of nucleoside triphosphates other than ATP. The ATP gamma phosphate is transferred to the NDP beta phosphate via a ping-pong mechanism, using a phosphorylated active-site intermediate.</text>
</comment>
<keyword evidence="8 13" id="KW-0547">Nucleotide-binding</keyword>
<evidence type="ECO:0000256" key="9">
    <source>
        <dbReference type="ARBA" id="ARBA00022777"/>
    </source>
</evidence>
<comment type="caution">
    <text evidence="18">The sequence shown here is derived from an EMBL/GenBank/DDBJ whole genome shotgun (WGS) entry which is preliminary data.</text>
</comment>
<feature type="domain" description="Nucleoside diphosphate kinase-like" evidence="17">
    <location>
        <begin position="28"/>
        <end position="162"/>
    </location>
</feature>
<reference evidence="18" key="1">
    <citation type="submission" date="2014-05" db="EMBL/GenBank/DDBJ databases">
        <title>Genome sequence of Mycobacterium aromaticivorans strain JS19b1T (= DSM 45407T).</title>
        <authorList>
            <person name="Kwak Y."/>
            <person name="Park G.-S."/>
            <person name="Li Q.X."/>
            <person name="Lee S.-E."/>
            <person name="Shin J.-H."/>
        </authorList>
    </citation>
    <scope>NUCLEOTIDE SEQUENCE [LARGE SCALE GENOMIC DNA]</scope>
    <source>
        <strain evidence="18">JS19b1</strain>
    </source>
</reference>
<evidence type="ECO:0000256" key="13">
    <source>
        <dbReference type="HAMAP-Rule" id="MF_00451"/>
    </source>
</evidence>
<evidence type="ECO:0000256" key="2">
    <source>
        <dbReference type="ARBA" id="ARBA00008142"/>
    </source>
</evidence>
<accession>A0A064CS49</accession>
<comment type="similarity">
    <text evidence="2 13 14 15">Belongs to the NDK family.</text>
</comment>
<dbReference type="PROSITE" id="PS51374">
    <property type="entry name" value="NDPK_LIKE"/>
    <property type="match status" value="1"/>
</dbReference>
<feature type="binding site" evidence="13 14">
    <location>
        <position position="36"/>
    </location>
    <ligand>
        <name>ATP</name>
        <dbReference type="ChEBI" id="CHEBI:30616"/>
    </ligand>
</feature>
<evidence type="ECO:0000259" key="17">
    <source>
        <dbReference type="SMART" id="SM00562"/>
    </source>
</evidence>
<feature type="binding site" evidence="13 14">
    <location>
        <position position="140"/>
    </location>
    <ligand>
        <name>ATP</name>
        <dbReference type="ChEBI" id="CHEBI:30616"/>
    </ligand>
</feature>
<evidence type="ECO:0000256" key="7">
    <source>
        <dbReference type="ARBA" id="ARBA00022723"/>
    </source>
</evidence>
<evidence type="ECO:0000256" key="10">
    <source>
        <dbReference type="ARBA" id="ARBA00022840"/>
    </source>
</evidence>
<dbReference type="GO" id="GO:0046872">
    <property type="term" value="F:metal ion binding"/>
    <property type="evidence" value="ECO:0007669"/>
    <property type="project" value="UniProtKB-KW"/>
</dbReference>
<dbReference type="InterPro" id="IPR034907">
    <property type="entry name" value="NDK-like_dom"/>
</dbReference>
<keyword evidence="6 13" id="KW-0808">Transferase</keyword>
<feature type="active site" description="Pros-phosphohistidine intermediate" evidence="13 14">
    <location>
        <position position="143"/>
    </location>
</feature>
<dbReference type="PANTHER" id="PTHR11349">
    <property type="entry name" value="NUCLEOSIDE DIPHOSPHATE KINASE"/>
    <property type="match status" value="1"/>
</dbReference>
<comment type="subcellular location">
    <subcellularLocation>
        <location evidence="13">Cytoplasm</location>
    </subcellularLocation>
</comment>
<keyword evidence="13" id="KW-0597">Phosphoprotein</keyword>
<comment type="cofactor">
    <cofactor evidence="1 13">
        <name>Mg(2+)</name>
        <dbReference type="ChEBI" id="CHEBI:18420"/>
    </cofactor>
</comment>
<dbReference type="GO" id="GO:0006241">
    <property type="term" value="P:CTP biosynthetic process"/>
    <property type="evidence" value="ECO:0007669"/>
    <property type="project" value="UniProtKB-UniRule"/>
</dbReference>
<comment type="subunit">
    <text evidence="3">Homohexamer.</text>
</comment>
<evidence type="ECO:0000256" key="5">
    <source>
        <dbReference type="ARBA" id="ARBA00017632"/>
    </source>
</evidence>
<feature type="binding site" evidence="13 14">
    <location>
        <position position="130"/>
    </location>
    <ligand>
        <name>ATP</name>
        <dbReference type="ChEBI" id="CHEBI:30616"/>
    </ligand>
</feature>
<dbReference type="GO" id="GO:0004550">
    <property type="term" value="F:nucleoside diphosphate kinase activity"/>
    <property type="evidence" value="ECO:0007669"/>
    <property type="project" value="UniProtKB-UniRule"/>
</dbReference>
<dbReference type="GO" id="GO:0005737">
    <property type="term" value="C:cytoplasm"/>
    <property type="evidence" value="ECO:0007669"/>
    <property type="project" value="UniProtKB-SubCell"/>
</dbReference>
<evidence type="ECO:0000313" key="18">
    <source>
        <dbReference type="EMBL" id="KDF01544.1"/>
    </source>
</evidence>
<dbReference type="STRING" id="1440774.Y900_022065"/>
<organism evidence="18 19">
    <name type="scientific">Mycolicibacterium aromaticivorans JS19b1 = JCM 16368</name>
    <dbReference type="NCBI Taxonomy" id="1440774"/>
    <lineage>
        <taxon>Bacteria</taxon>
        <taxon>Bacillati</taxon>
        <taxon>Actinomycetota</taxon>
        <taxon>Actinomycetes</taxon>
        <taxon>Mycobacteriales</taxon>
        <taxon>Mycobacteriaceae</taxon>
        <taxon>Mycolicibacterium</taxon>
    </lineage>
</organism>
<dbReference type="FunFam" id="3.30.70.141:FF:000003">
    <property type="entry name" value="Nucleoside diphosphate kinase"/>
    <property type="match status" value="1"/>
</dbReference>
<keyword evidence="11 13" id="KW-0460">Magnesium</keyword>
<evidence type="ECO:0000256" key="8">
    <source>
        <dbReference type="ARBA" id="ARBA00022741"/>
    </source>
</evidence>
<name>A0A064CS49_9MYCO</name>
<feature type="binding site" evidence="13 14">
    <location>
        <position position="84"/>
    </location>
    <ligand>
        <name>ATP</name>
        <dbReference type="ChEBI" id="CHEBI:30616"/>
    </ligand>
</feature>
<evidence type="ECO:0000256" key="12">
    <source>
        <dbReference type="ARBA" id="ARBA00023080"/>
    </source>
</evidence>
<feature type="binding site" evidence="13 14">
    <location>
        <position position="118"/>
    </location>
    <ligand>
        <name>ATP</name>
        <dbReference type="ChEBI" id="CHEBI:30616"/>
    </ligand>
</feature>
<evidence type="ECO:0000256" key="4">
    <source>
        <dbReference type="ARBA" id="ARBA00012966"/>
    </source>
</evidence>
<comment type="subunit">
    <text evidence="13">Homotetramer.</text>
</comment>
<dbReference type="GO" id="GO:0006228">
    <property type="term" value="P:UTP biosynthetic process"/>
    <property type="evidence" value="ECO:0007669"/>
    <property type="project" value="UniProtKB-UniRule"/>
</dbReference>
<dbReference type="PRINTS" id="PR01243">
    <property type="entry name" value="NUCDPKINASE"/>
</dbReference>
<evidence type="ECO:0000256" key="16">
    <source>
        <dbReference type="RuleBase" id="RU004013"/>
    </source>
</evidence>
<keyword evidence="12 13" id="KW-0546">Nucleotide metabolism</keyword>
<dbReference type="SMART" id="SM00562">
    <property type="entry name" value="NDK"/>
    <property type="match status" value="1"/>
</dbReference>
<dbReference type="InterPro" id="IPR023005">
    <property type="entry name" value="Nucleoside_diP_kinase_AS"/>
</dbReference>
<protein>
    <recommendedName>
        <fullName evidence="5 13">Nucleoside diphosphate kinase</fullName>
        <shortName evidence="13">NDK</shortName>
        <shortName evidence="13">NDP kinase</shortName>
        <ecNumber evidence="4 13">2.7.4.6</ecNumber>
    </recommendedName>
    <alternativeName>
        <fullName evidence="13">Nucleoside-2-P kinase</fullName>
    </alternativeName>
</protein>
<keyword evidence="9 13" id="KW-0418">Kinase</keyword>
<evidence type="ECO:0000313" key="19">
    <source>
        <dbReference type="Proteomes" id="UP000022835"/>
    </source>
</evidence>
<dbReference type="EC" id="2.7.4.6" evidence="4 13"/>
<gene>
    <name evidence="13" type="primary">ndk</name>
    <name evidence="18" type="ORF">Y900_022065</name>
</gene>